<dbReference type="SMART" id="SM00862">
    <property type="entry name" value="Trans_reg_C"/>
    <property type="match status" value="2"/>
</dbReference>
<feature type="domain" description="OmpR/PhoB-type" evidence="3">
    <location>
        <begin position="40"/>
        <end position="142"/>
    </location>
</feature>
<evidence type="ECO:0000259" key="3">
    <source>
        <dbReference type="PROSITE" id="PS51755"/>
    </source>
</evidence>
<proteinExistence type="predicted"/>
<dbReference type="InterPro" id="IPR001867">
    <property type="entry name" value="OmpR/PhoB-type_DNA-bd"/>
</dbReference>
<dbReference type="Proteomes" id="UP000215158">
    <property type="component" value="Chromosome 1"/>
</dbReference>
<dbReference type="PROSITE" id="PS51755">
    <property type="entry name" value="OMPR_PHOB"/>
    <property type="match status" value="2"/>
</dbReference>
<dbReference type="AlphaFoldDB" id="A0A248VLT3"/>
<dbReference type="CDD" id="cd00383">
    <property type="entry name" value="trans_reg_C"/>
    <property type="match status" value="2"/>
</dbReference>
<feature type="DNA-binding region" description="OmpR/PhoB-type" evidence="2">
    <location>
        <begin position="40"/>
        <end position="142"/>
    </location>
</feature>
<dbReference type="EMBL" id="CP022989">
    <property type="protein sequence ID" value="ASV99950.1"/>
    <property type="molecule type" value="Genomic_DNA"/>
</dbReference>
<name>A0A248VLT3_9BURK</name>
<keyword evidence="1 2" id="KW-0238">DNA-binding</keyword>
<dbReference type="OrthoDB" id="8958335at2"/>
<evidence type="ECO:0000256" key="2">
    <source>
        <dbReference type="PROSITE-ProRule" id="PRU01091"/>
    </source>
</evidence>
<accession>A0A248VLT3</accession>
<evidence type="ECO:0000313" key="4">
    <source>
        <dbReference type="EMBL" id="ASV99950.1"/>
    </source>
</evidence>
<evidence type="ECO:0000313" key="5">
    <source>
        <dbReference type="Proteomes" id="UP000215158"/>
    </source>
</evidence>
<dbReference type="Pfam" id="PF00486">
    <property type="entry name" value="Trans_reg_C"/>
    <property type="match status" value="2"/>
</dbReference>
<keyword evidence="5" id="KW-1185">Reference proteome</keyword>
<sequence>MEVRIIHLASGYVRYIARPSRFLHWLRLFADATLRILNALEEFVSKDSCVVRFDWRHDRVSVGHIAVRVSGQEKEVLRLMVESAGRVCDREALMGVVWGERAIHMDELYLTQLVYRLRKSLRPLSLGDHIVTMPRAGYRFDPEGLQIHAGEAPPDNTVSPPGTFVADELAPRSAGLRHWCARLRPSASYQPASPESIGLPAIHTEEGVVTHAGATVHLTGFERALLQAFVEQPDVTLERHELISRIWGDEQGVDVNRLTRLVSRLRRSLQPLGLDQQLLYIPCVGYRFCRTVPPSPGGIGKGARGSLLSFAAARQALSRVVAALAWIAPWLASRRTVLPIGAALFALAAALAMPADLGNASHLSRPVYALRTGHGAPITCSADFVHRVFIRDVVDSVTESSSPTVPATLDNAWSRIVADLRAAGCRSVTPSAPL</sequence>
<reference evidence="4 5" key="1">
    <citation type="submission" date="2017-08" db="EMBL/GenBank/DDBJ databases">
        <title>Identification and genetic characteristics of simultaneous BTEX- and naphthalene-degrading Paraburkholderia sp. BN5 isolated from petroleum-contaminated soil.</title>
        <authorList>
            <person name="Lee Y."/>
            <person name="Jeon C.O."/>
        </authorList>
    </citation>
    <scope>NUCLEOTIDE SEQUENCE [LARGE SCALE GENOMIC DNA]</scope>
    <source>
        <strain evidence="4 5">BN5</strain>
    </source>
</reference>
<protein>
    <submittedName>
        <fullName evidence="4">Transcriptional regulator</fullName>
    </submittedName>
</protein>
<dbReference type="KEGG" id="parb:CJU94_18460"/>
<dbReference type="Gene3D" id="1.10.10.10">
    <property type="entry name" value="Winged helix-like DNA-binding domain superfamily/Winged helix DNA-binding domain"/>
    <property type="match status" value="2"/>
</dbReference>
<feature type="domain" description="OmpR/PhoB-type" evidence="3">
    <location>
        <begin position="192"/>
        <end position="290"/>
    </location>
</feature>
<feature type="DNA-binding region" description="OmpR/PhoB-type" evidence="2">
    <location>
        <begin position="192"/>
        <end position="290"/>
    </location>
</feature>
<organism evidence="4 5">
    <name type="scientific">Paraburkholderia aromaticivorans</name>
    <dbReference type="NCBI Taxonomy" id="2026199"/>
    <lineage>
        <taxon>Bacteria</taxon>
        <taxon>Pseudomonadati</taxon>
        <taxon>Pseudomonadota</taxon>
        <taxon>Betaproteobacteria</taxon>
        <taxon>Burkholderiales</taxon>
        <taxon>Burkholderiaceae</taxon>
        <taxon>Paraburkholderia</taxon>
    </lineage>
</organism>
<dbReference type="GO" id="GO:0003677">
    <property type="term" value="F:DNA binding"/>
    <property type="evidence" value="ECO:0007669"/>
    <property type="project" value="UniProtKB-UniRule"/>
</dbReference>
<dbReference type="GO" id="GO:0006355">
    <property type="term" value="P:regulation of DNA-templated transcription"/>
    <property type="evidence" value="ECO:0007669"/>
    <property type="project" value="InterPro"/>
</dbReference>
<dbReference type="InterPro" id="IPR036388">
    <property type="entry name" value="WH-like_DNA-bd_sf"/>
</dbReference>
<evidence type="ECO:0000256" key="1">
    <source>
        <dbReference type="ARBA" id="ARBA00023125"/>
    </source>
</evidence>
<gene>
    <name evidence="4" type="ORF">CJU94_18460</name>
</gene>
<dbReference type="SUPFAM" id="SSF46894">
    <property type="entry name" value="C-terminal effector domain of the bipartite response regulators"/>
    <property type="match status" value="2"/>
</dbReference>
<dbReference type="GO" id="GO:0000160">
    <property type="term" value="P:phosphorelay signal transduction system"/>
    <property type="evidence" value="ECO:0007669"/>
    <property type="project" value="InterPro"/>
</dbReference>
<dbReference type="InterPro" id="IPR016032">
    <property type="entry name" value="Sig_transdc_resp-reg_C-effctor"/>
</dbReference>